<evidence type="ECO:0000256" key="1">
    <source>
        <dbReference type="ARBA" id="ARBA00022705"/>
    </source>
</evidence>
<proteinExistence type="predicted"/>
<dbReference type="GO" id="GO:0051082">
    <property type="term" value="F:unfolded protein binding"/>
    <property type="evidence" value="ECO:0007669"/>
    <property type="project" value="TreeGrafter"/>
</dbReference>
<organism evidence="4 5">
    <name type="scientific">Sporolituus thermophilus DSM 23256</name>
    <dbReference type="NCBI Taxonomy" id="1123285"/>
    <lineage>
        <taxon>Bacteria</taxon>
        <taxon>Bacillati</taxon>
        <taxon>Bacillota</taxon>
        <taxon>Negativicutes</taxon>
        <taxon>Selenomonadales</taxon>
        <taxon>Sporomusaceae</taxon>
        <taxon>Sporolituus</taxon>
    </lineage>
</organism>
<dbReference type="InterPro" id="IPR001623">
    <property type="entry name" value="DnaJ_domain"/>
</dbReference>
<dbReference type="GO" id="GO:0042026">
    <property type="term" value="P:protein refolding"/>
    <property type="evidence" value="ECO:0007669"/>
    <property type="project" value="TreeGrafter"/>
</dbReference>
<keyword evidence="1" id="KW-0235">DNA replication</keyword>
<gene>
    <name evidence="4" type="ORF">SAMN05660235_02491</name>
</gene>
<dbReference type="Gene3D" id="1.10.287.110">
    <property type="entry name" value="DnaJ domain"/>
    <property type="match status" value="1"/>
</dbReference>
<dbReference type="PANTHER" id="PTHR43096">
    <property type="entry name" value="DNAJ HOMOLOG 1, MITOCHONDRIAL-RELATED"/>
    <property type="match status" value="1"/>
</dbReference>
<dbReference type="InterPro" id="IPR018253">
    <property type="entry name" value="DnaJ_domain_CS"/>
</dbReference>
<sequence>MAKQESLFFDELAGADEPAEQSGQAKTKAAGRPRRRRKKANREVEDYYALLGVDAAADMPALKRAYIAKTKEFPPETHPEEFQKIRVAYDVLRDPERRKEYDILRQYGETVEDLLREATSKPTINRNTINLLKRAVDIDPDNRKARSALAFAYFATDRPQEAYGQFYHMRRRARPDELPKLWCDLVAMLVQTNRTAEALAEAKRFLATYPRAAAAAWDTLLEAYELAGREQELLADIEQLIRELTEPVVEDIALYSAWLSLAEALDQPAKAAKAEGAARKFIKSFGDATARSYIVDYLRQEYQDFYDNTDFAIAKRLVDLALVADKNNAELKQLSQRLQLLSGIGKEFERASSDDRLFSPVILDAMRWFHEEFDLLTDFKDSLLTMASEQYLSDTPMFNELYAAGIVYLKKKYPCLYRYYQERWQELFKQKTAGLNRDERRSLRL</sequence>
<keyword evidence="5" id="KW-1185">Reference proteome</keyword>
<dbReference type="STRING" id="1123285.SAMN05660235_02491"/>
<dbReference type="CDD" id="cd06257">
    <property type="entry name" value="DnaJ"/>
    <property type="match status" value="1"/>
</dbReference>
<dbReference type="PANTHER" id="PTHR43096:SF10">
    <property type="entry name" value="CHAPERONE PROTEIN DNAJ A6, CHLOROPLASTIC"/>
    <property type="match status" value="1"/>
</dbReference>
<dbReference type="SUPFAM" id="SSF46565">
    <property type="entry name" value="Chaperone J-domain"/>
    <property type="match status" value="1"/>
</dbReference>
<dbReference type="InterPro" id="IPR036869">
    <property type="entry name" value="J_dom_sf"/>
</dbReference>
<dbReference type="GO" id="GO:0005737">
    <property type="term" value="C:cytoplasm"/>
    <property type="evidence" value="ECO:0007669"/>
    <property type="project" value="TreeGrafter"/>
</dbReference>
<accession>A0A1G7NBE5</accession>
<dbReference type="Proteomes" id="UP000243333">
    <property type="component" value="Unassembled WGS sequence"/>
</dbReference>
<protein>
    <submittedName>
        <fullName evidence="4">DnaJ domain-containing protein</fullName>
    </submittedName>
</protein>
<dbReference type="SUPFAM" id="SSF48452">
    <property type="entry name" value="TPR-like"/>
    <property type="match status" value="1"/>
</dbReference>
<dbReference type="Pfam" id="PF00226">
    <property type="entry name" value="DnaJ"/>
    <property type="match status" value="1"/>
</dbReference>
<dbReference type="AlphaFoldDB" id="A0A1G7NBE5"/>
<dbReference type="Gene3D" id="1.25.40.10">
    <property type="entry name" value="Tetratricopeptide repeat domain"/>
    <property type="match status" value="1"/>
</dbReference>
<feature type="region of interest" description="Disordered" evidence="2">
    <location>
        <begin position="1"/>
        <end position="40"/>
    </location>
</feature>
<dbReference type="PRINTS" id="PR00625">
    <property type="entry name" value="JDOMAIN"/>
</dbReference>
<feature type="domain" description="J" evidence="3">
    <location>
        <begin position="46"/>
        <end position="105"/>
    </location>
</feature>
<dbReference type="GO" id="GO:0006260">
    <property type="term" value="P:DNA replication"/>
    <property type="evidence" value="ECO:0007669"/>
    <property type="project" value="UniProtKB-KW"/>
</dbReference>
<evidence type="ECO:0000259" key="3">
    <source>
        <dbReference type="PROSITE" id="PS50076"/>
    </source>
</evidence>
<evidence type="ECO:0000256" key="2">
    <source>
        <dbReference type="SAM" id="MobiDB-lite"/>
    </source>
</evidence>
<dbReference type="OrthoDB" id="129696at2"/>
<dbReference type="InterPro" id="IPR011990">
    <property type="entry name" value="TPR-like_helical_dom_sf"/>
</dbReference>
<dbReference type="SMART" id="SM00271">
    <property type="entry name" value="DnaJ"/>
    <property type="match status" value="1"/>
</dbReference>
<feature type="compositionally biased region" description="Basic residues" evidence="2">
    <location>
        <begin position="29"/>
        <end position="40"/>
    </location>
</feature>
<name>A0A1G7NBE5_9FIRM</name>
<dbReference type="RefSeq" id="WP_093691338.1">
    <property type="nucleotide sequence ID" value="NZ_FNBU01000023.1"/>
</dbReference>
<dbReference type="PROSITE" id="PS00636">
    <property type="entry name" value="DNAJ_1"/>
    <property type="match status" value="1"/>
</dbReference>
<dbReference type="PROSITE" id="PS50076">
    <property type="entry name" value="DNAJ_2"/>
    <property type="match status" value="1"/>
</dbReference>
<evidence type="ECO:0000313" key="4">
    <source>
        <dbReference type="EMBL" id="SDF71217.1"/>
    </source>
</evidence>
<reference evidence="5" key="1">
    <citation type="submission" date="2016-10" db="EMBL/GenBank/DDBJ databases">
        <authorList>
            <person name="Varghese N."/>
            <person name="Submissions S."/>
        </authorList>
    </citation>
    <scope>NUCLEOTIDE SEQUENCE [LARGE SCALE GENOMIC DNA]</scope>
    <source>
        <strain evidence="5">DSM 23256</strain>
    </source>
</reference>
<dbReference type="EMBL" id="FNBU01000023">
    <property type="protein sequence ID" value="SDF71217.1"/>
    <property type="molecule type" value="Genomic_DNA"/>
</dbReference>
<evidence type="ECO:0000313" key="5">
    <source>
        <dbReference type="Proteomes" id="UP000243333"/>
    </source>
</evidence>